<evidence type="ECO:0000256" key="8">
    <source>
        <dbReference type="ARBA" id="ARBA00022837"/>
    </source>
</evidence>
<keyword evidence="5" id="KW-0479">Metal-binding</keyword>
<feature type="active site" description="Nucleophile" evidence="13">
    <location>
        <position position="228"/>
    </location>
</feature>
<dbReference type="FunFam" id="2.60.40.1180:FF:000037">
    <property type="entry name" value="Alpha-amylase A"/>
    <property type="match status" value="1"/>
</dbReference>
<keyword evidence="6 17" id="KW-0732">Signal</keyword>
<keyword evidence="7 19" id="KW-0378">Hydrolase</keyword>
<comment type="similarity">
    <text evidence="3">Belongs to the glycosyl hydrolase 13 family.</text>
</comment>
<evidence type="ECO:0000256" key="6">
    <source>
        <dbReference type="ARBA" id="ARBA00022729"/>
    </source>
</evidence>
<evidence type="ECO:0000256" key="17">
    <source>
        <dbReference type="SAM" id="SignalP"/>
    </source>
</evidence>
<comment type="catalytic activity">
    <reaction evidence="1">
        <text>Endohydrolysis of (1-&gt;4)-alpha-D-glucosidic linkages in polysaccharides containing three or more (1-&gt;4)-alpha-linked D-glucose units.</text>
        <dbReference type="EC" id="3.2.1.1"/>
    </reaction>
</comment>
<evidence type="ECO:0000259" key="18">
    <source>
        <dbReference type="SMART" id="SM00642"/>
    </source>
</evidence>
<evidence type="ECO:0000256" key="7">
    <source>
        <dbReference type="ARBA" id="ARBA00022801"/>
    </source>
</evidence>
<dbReference type="InterPro" id="IPR017853">
    <property type="entry name" value="GH"/>
</dbReference>
<evidence type="ECO:0000256" key="2">
    <source>
        <dbReference type="ARBA" id="ARBA00001913"/>
    </source>
</evidence>
<dbReference type="Pfam" id="PF09260">
    <property type="entry name" value="A_amylase_dom_C"/>
    <property type="match status" value="1"/>
</dbReference>
<evidence type="ECO:0000256" key="12">
    <source>
        <dbReference type="ARBA" id="ARBA00023295"/>
    </source>
</evidence>
<dbReference type="PIRSF" id="PIRSF001024">
    <property type="entry name" value="Alph-amyl_fung"/>
    <property type="match status" value="1"/>
</dbReference>
<dbReference type="GO" id="GO:0016052">
    <property type="term" value="P:carbohydrate catabolic process"/>
    <property type="evidence" value="ECO:0007669"/>
    <property type="project" value="InterPro"/>
</dbReference>
<feature type="binding site" evidence="16">
    <location>
        <position position="256"/>
    </location>
    <ligand>
        <name>substrate</name>
    </ligand>
</feature>
<dbReference type="SMART" id="SM00642">
    <property type="entry name" value="Aamy"/>
    <property type="match status" value="1"/>
</dbReference>
<keyword evidence="20" id="KW-1185">Reference proteome</keyword>
<comment type="cofactor">
    <cofactor evidence="2">
        <name>Ca(2+)</name>
        <dbReference type="ChEBI" id="CHEBI:29108"/>
    </cofactor>
</comment>
<accession>A0AAI9EEC3</accession>
<evidence type="ECO:0000256" key="10">
    <source>
        <dbReference type="ARBA" id="ARBA00023180"/>
    </source>
</evidence>
<evidence type="ECO:0000256" key="9">
    <source>
        <dbReference type="ARBA" id="ARBA00023157"/>
    </source>
</evidence>
<feature type="site" description="Transition state stabilizer" evidence="14">
    <location>
        <position position="318"/>
    </location>
</feature>
<evidence type="ECO:0000256" key="15">
    <source>
        <dbReference type="PIRSR" id="PIRSR001024-4"/>
    </source>
</evidence>
<feature type="disulfide bond" evidence="15">
    <location>
        <begin position="459"/>
        <end position="494"/>
    </location>
</feature>
<gene>
    <name evidence="19" type="ORF">LECACI_7A008465</name>
</gene>
<dbReference type="Gene3D" id="3.20.20.80">
    <property type="entry name" value="Glycosidases"/>
    <property type="match status" value="1"/>
</dbReference>
<protein>
    <recommendedName>
        <fullName evidence="4">alpha-amylase</fullName>
        <ecNumber evidence="4">3.2.1.1</ecNumber>
    </recommendedName>
</protein>
<evidence type="ECO:0000256" key="14">
    <source>
        <dbReference type="PIRSR" id="PIRSR001024-2"/>
    </source>
</evidence>
<dbReference type="Gene3D" id="2.60.40.1180">
    <property type="entry name" value="Golgi alpha-mannosidase II"/>
    <property type="match status" value="1"/>
</dbReference>
<feature type="disulfide bond" evidence="15">
    <location>
        <begin position="262"/>
        <end position="304"/>
    </location>
</feature>
<evidence type="ECO:0000256" key="1">
    <source>
        <dbReference type="ARBA" id="ARBA00000548"/>
    </source>
</evidence>
<feature type="binding site" evidence="16">
    <location>
        <position position="226"/>
    </location>
    <ligand>
        <name>substrate</name>
    </ligand>
</feature>
<dbReference type="GO" id="GO:0005509">
    <property type="term" value="F:calcium ion binding"/>
    <property type="evidence" value="ECO:0007669"/>
    <property type="project" value="InterPro"/>
</dbReference>
<feature type="active site" description="Proton donor" evidence="13">
    <location>
        <position position="252"/>
    </location>
</feature>
<proteinExistence type="inferred from homology"/>
<evidence type="ECO:0000313" key="19">
    <source>
        <dbReference type="EMBL" id="CAK4033307.1"/>
    </source>
</evidence>
<evidence type="ECO:0000256" key="13">
    <source>
        <dbReference type="PIRSR" id="PIRSR001024-1"/>
    </source>
</evidence>
<reference evidence="19" key="1">
    <citation type="submission" date="2023-11" db="EMBL/GenBank/DDBJ databases">
        <authorList>
            <person name="Alioto T."/>
            <person name="Alioto T."/>
            <person name="Gomez Garrido J."/>
        </authorList>
    </citation>
    <scope>NUCLEOTIDE SEQUENCE</scope>
</reference>
<keyword evidence="10" id="KW-0325">Glycoprotein</keyword>
<dbReference type="InterPro" id="IPR013777">
    <property type="entry name" value="A-amylase-like"/>
</dbReference>
<keyword evidence="11" id="KW-0119">Carbohydrate metabolism</keyword>
<organism evidence="19 20">
    <name type="scientific">Lecanosticta acicola</name>
    <dbReference type="NCBI Taxonomy" id="111012"/>
    <lineage>
        <taxon>Eukaryota</taxon>
        <taxon>Fungi</taxon>
        <taxon>Dikarya</taxon>
        <taxon>Ascomycota</taxon>
        <taxon>Pezizomycotina</taxon>
        <taxon>Dothideomycetes</taxon>
        <taxon>Dothideomycetidae</taxon>
        <taxon>Mycosphaerellales</taxon>
        <taxon>Mycosphaerellaceae</taxon>
        <taxon>Lecanosticta</taxon>
    </lineage>
</organism>
<feature type="binding site" evidence="16">
    <location>
        <position position="318"/>
    </location>
    <ligand>
        <name>substrate</name>
    </ligand>
</feature>
<dbReference type="Proteomes" id="UP001296104">
    <property type="component" value="Unassembled WGS sequence"/>
</dbReference>
<dbReference type="SUPFAM" id="SSF51445">
    <property type="entry name" value="(Trans)glycosidases"/>
    <property type="match status" value="1"/>
</dbReference>
<evidence type="ECO:0000256" key="3">
    <source>
        <dbReference type="ARBA" id="ARBA00008061"/>
    </source>
</evidence>
<keyword evidence="8" id="KW-0106">Calcium</keyword>
<evidence type="ECO:0000313" key="20">
    <source>
        <dbReference type="Proteomes" id="UP001296104"/>
    </source>
</evidence>
<dbReference type="Pfam" id="PF00128">
    <property type="entry name" value="Alpha-amylase"/>
    <property type="match status" value="1"/>
</dbReference>
<feature type="binding site" evidence="16">
    <location>
        <position position="368"/>
    </location>
    <ligand>
        <name>substrate</name>
    </ligand>
</feature>
<comment type="caution">
    <text evidence="19">The sequence shown here is derived from an EMBL/GenBank/DDBJ whole genome shotgun (WGS) entry which is preliminary data.</text>
</comment>
<feature type="binding site" evidence="16">
    <location>
        <position position="142"/>
    </location>
    <ligand>
        <name>substrate</name>
    </ligand>
</feature>
<feature type="disulfide bond" evidence="15">
    <location>
        <begin position="170"/>
        <end position="186"/>
    </location>
</feature>
<evidence type="ECO:0000256" key="16">
    <source>
        <dbReference type="PIRSR" id="PIRSR001024-5"/>
    </source>
</evidence>
<keyword evidence="12" id="KW-0326">Glycosidase</keyword>
<evidence type="ECO:0000256" key="11">
    <source>
        <dbReference type="ARBA" id="ARBA00023277"/>
    </source>
</evidence>
<feature type="chain" id="PRO_5042568203" description="alpha-amylase" evidence="17">
    <location>
        <begin position="21"/>
        <end position="518"/>
    </location>
</feature>
<dbReference type="CDD" id="cd11319">
    <property type="entry name" value="AmyAc_euk_AmyA"/>
    <property type="match status" value="1"/>
</dbReference>
<dbReference type="InterPro" id="IPR013780">
    <property type="entry name" value="Glyco_hydro_b"/>
</dbReference>
<name>A0AAI9EEC3_9PEZI</name>
<feature type="domain" description="Glycosyl hydrolase family 13 catalytic" evidence="18">
    <location>
        <begin position="33"/>
        <end position="393"/>
    </location>
</feature>
<dbReference type="EC" id="3.2.1.1" evidence="4"/>
<dbReference type="PANTHER" id="PTHR10357:SF215">
    <property type="entry name" value="ALPHA-AMYLASE 1"/>
    <property type="match status" value="1"/>
</dbReference>
<dbReference type="FunFam" id="3.20.20.80:FF:000120">
    <property type="entry name" value="Alpha-amylase A"/>
    <property type="match status" value="1"/>
</dbReference>
<evidence type="ECO:0000256" key="4">
    <source>
        <dbReference type="ARBA" id="ARBA00012595"/>
    </source>
</evidence>
<dbReference type="AlphaFoldDB" id="A0AAI9EEC3"/>
<dbReference type="InterPro" id="IPR015340">
    <property type="entry name" value="A_amylase_C_dom"/>
</dbReference>
<dbReference type="EMBL" id="CAVMBE010000083">
    <property type="protein sequence ID" value="CAK4033307.1"/>
    <property type="molecule type" value="Genomic_DNA"/>
</dbReference>
<feature type="signal peptide" evidence="17">
    <location>
        <begin position="1"/>
        <end position="20"/>
    </location>
</feature>
<dbReference type="SUPFAM" id="SSF51011">
    <property type="entry name" value="Glycosyl hydrolase domain"/>
    <property type="match status" value="1"/>
</dbReference>
<feature type="disulfide bond" evidence="15">
    <location>
        <begin position="50"/>
        <end position="58"/>
    </location>
</feature>
<feature type="binding site" evidence="16">
    <location>
        <position position="103"/>
    </location>
    <ligand>
        <name>substrate</name>
    </ligand>
</feature>
<dbReference type="InterPro" id="IPR006047">
    <property type="entry name" value="GH13_cat_dom"/>
</dbReference>
<dbReference type="GO" id="GO:0004556">
    <property type="term" value="F:alpha-amylase activity"/>
    <property type="evidence" value="ECO:0007669"/>
    <property type="project" value="UniProtKB-EC"/>
</dbReference>
<evidence type="ECO:0000256" key="5">
    <source>
        <dbReference type="ARBA" id="ARBA00022723"/>
    </source>
</evidence>
<keyword evidence="9 15" id="KW-1015">Disulfide bond</keyword>
<sequence>MHFASILTVLSLALCRAANAATSDDWRSKTIYQVLTDRFARTDGSTTAACDTSQGIYCNGTWQGLIDQLDYIQGMGFDAVWISPITKQLEGNTADGSAYHGYWQQDINAVNEHFGTASDLTNLASELHSRSMLLMIDVVTNHYAYSGSPDTIDYSIFVPFNDESYFHPYCAIDYSDDTNTTNIEQCWEGDTTVPLPDLKTEAQNVSAVWDTWVGELVSNYSVDGLRIDSLMEVNTGFWSGFQSAAGVYSVGEVLEGDEGFVCAFQDYVPGVMNYPMYFPLVAAFESTTGSIYDLADMIDTIKSCPDTSLLGTFSENHDQPRFASLNGDIAAAKNVLAFTMLTDGIPIVYQGQEQHYNAEGGSSTPYNREALWLSGYNTDAVLYQLVTTLNAIRHHAIADDSSYTTTQNSHVYNDYTNIAMKKGSVFTVLSNVGSSGSNYTLDIPSGYDADTELTELLSCDTLTVDSSGNATVPMSAGLPRVYYPTSSISGSGLCGASSKRSTTTRNLKPSRHFRFADE</sequence>
<dbReference type="PANTHER" id="PTHR10357">
    <property type="entry name" value="ALPHA-AMYLASE FAMILY MEMBER"/>
    <property type="match status" value="1"/>
</dbReference>